<keyword evidence="2" id="KW-1185">Reference proteome</keyword>
<dbReference type="Gramene" id="C.cajan_37600.t">
    <property type="protein sequence ID" value="C.cajan_37600.t.cds1"/>
    <property type="gene ID" value="C.cajan_37600"/>
</dbReference>
<gene>
    <name evidence="1" type="ORF">KK1_038084</name>
</gene>
<name>A0A151RDM4_CAJCA</name>
<dbReference type="AlphaFoldDB" id="A0A151RDM4"/>
<dbReference type="Proteomes" id="UP000075243">
    <property type="component" value="Unassembled WGS sequence"/>
</dbReference>
<proteinExistence type="predicted"/>
<protein>
    <submittedName>
        <fullName evidence="1">Uncharacterized protein</fullName>
    </submittedName>
</protein>
<dbReference type="EMBL" id="KQ483827">
    <property type="protein sequence ID" value="KYP40563.1"/>
    <property type="molecule type" value="Genomic_DNA"/>
</dbReference>
<sequence>MLVETNSLWVKVINSLYGDHLFLSSGSRVKGSRWWADLCSIENDNMVTNNWMTNRCRKVVGNGKNTYFWEEDWLQGGRLSQKGIIDCISSQKIRKLKSQIW</sequence>
<accession>A0A151RDM4</accession>
<organism evidence="1 2">
    <name type="scientific">Cajanus cajan</name>
    <name type="common">Pigeon pea</name>
    <name type="synonym">Cajanus indicus</name>
    <dbReference type="NCBI Taxonomy" id="3821"/>
    <lineage>
        <taxon>Eukaryota</taxon>
        <taxon>Viridiplantae</taxon>
        <taxon>Streptophyta</taxon>
        <taxon>Embryophyta</taxon>
        <taxon>Tracheophyta</taxon>
        <taxon>Spermatophyta</taxon>
        <taxon>Magnoliopsida</taxon>
        <taxon>eudicotyledons</taxon>
        <taxon>Gunneridae</taxon>
        <taxon>Pentapetalae</taxon>
        <taxon>rosids</taxon>
        <taxon>fabids</taxon>
        <taxon>Fabales</taxon>
        <taxon>Fabaceae</taxon>
        <taxon>Papilionoideae</taxon>
        <taxon>50 kb inversion clade</taxon>
        <taxon>NPAAA clade</taxon>
        <taxon>indigoferoid/millettioid clade</taxon>
        <taxon>Phaseoleae</taxon>
        <taxon>Cajanus</taxon>
    </lineage>
</organism>
<reference evidence="1" key="1">
    <citation type="journal article" date="2012" name="Nat. Biotechnol.">
        <title>Draft genome sequence of pigeonpea (Cajanus cajan), an orphan legume crop of resource-poor farmers.</title>
        <authorList>
            <person name="Varshney R.K."/>
            <person name="Chen W."/>
            <person name="Li Y."/>
            <person name="Bharti A.K."/>
            <person name="Saxena R.K."/>
            <person name="Schlueter J.A."/>
            <person name="Donoghue M.T."/>
            <person name="Azam S."/>
            <person name="Fan G."/>
            <person name="Whaley A.M."/>
            <person name="Farmer A.D."/>
            <person name="Sheridan J."/>
            <person name="Iwata A."/>
            <person name="Tuteja R."/>
            <person name="Penmetsa R.V."/>
            <person name="Wu W."/>
            <person name="Upadhyaya H.D."/>
            <person name="Yang S.P."/>
            <person name="Shah T."/>
            <person name="Saxena K.B."/>
            <person name="Michael T."/>
            <person name="McCombie W.R."/>
            <person name="Yang B."/>
            <person name="Zhang G."/>
            <person name="Yang H."/>
            <person name="Wang J."/>
            <person name="Spillane C."/>
            <person name="Cook D.R."/>
            <person name="May G.D."/>
            <person name="Xu X."/>
            <person name="Jackson S.A."/>
        </authorList>
    </citation>
    <scope>NUCLEOTIDE SEQUENCE [LARGE SCALE GENOMIC DNA]</scope>
</reference>
<evidence type="ECO:0000313" key="2">
    <source>
        <dbReference type="Proteomes" id="UP000075243"/>
    </source>
</evidence>
<evidence type="ECO:0000313" key="1">
    <source>
        <dbReference type="EMBL" id="KYP40563.1"/>
    </source>
</evidence>